<evidence type="ECO:0000313" key="1">
    <source>
        <dbReference type="EMBL" id="PWA96095.1"/>
    </source>
</evidence>
<comment type="caution">
    <text evidence="1">The sequence shown here is derived from an EMBL/GenBank/DDBJ whole genome shotgun (WGS) entry which is preliminary data.</text>
</comment>
<keyword evidence="2" id="KW-1185">Reference proteome</keyword>
<dbReference type="OrthoDB" id="1691278at2759"/>
<dbReference type="GO" id="GO:0016301">
    <property type="term" value="F:kinase activity"/>
    <property type="evidence" value="ECO:0007669"/>
    <property type="project" value="UniProtKB-KW"/>
</dbReference>
<gene>
    <name evidence="1" type="ORF">CTI12_AA042480</name>
</gene>
<keyword evidence="1" id="KW-0418">Kinase</keyword>
<dbReference type="Proteomes" id="UP000245207">
    <property type="component" value="Unassembled WGS sequence"/>
</dbReference>
<organism evidence="1 2">
    <name type="scientific">Artemisia annua</name>
    <name type="common">Sweet wormwood</name>
    <dbReference type="NCBI Taxonomy" id="35608"/>
    <lineage>
        <taxon>Eukaryota</taxon>
        <taxon>Viridiplantae</taxon>
        <taxon>Streptophyta</taxon>
        <taxon>Embryophyta</taxon>
        <taxon>Tracheophyta</taxon>
        <taxon>Spermatophyta</taxon>
        <taxon>Magnoliopsida</taxon>
        <taxon>eudicotyledons</taxon>
        <taxon>Gunneridae</taxon>
        <taxon>Pentapetalae</taxon>
        <taxon>asterids</taxon>
        <taxon>campanulids</taxon>
        <taxon>Asterales</taxon>
        <taxon>Asteraceae</taxon>
        <taxon>Asteroideae</taxon>
        <taxon>Anthemideae</taxon>
        <taxon>Artemisiinae</taxon>
        <taxon>Artemisia</taxon>
    </lineage>
</organism>
<keyword evidence="1" id="KW-0670">Pyruvate</keyword>
<reference evidence="1 2" key="1">
    <citation type="journal article" date="2018" name="Mol. Plant">
        <title>The genome of Artemisia annua provides insight into the evolution of Asteraceae family and artemisinin biosynthesis.</title>
        <authorList>
            <person name="Shen Q."/>
            <person name="Zhang L."/>
            <person name="Liao Z."/>
            <person name="Wang S."/>
            <person name="Yan T."/>
            <person name="Shi P."/>
            <person name="Liu M."/>
            <person name="Fu X."/>
            <person name="Pan Q."/>
            <person name="Wang Y."/>
            <person name="Lv Z."/>
            <person name="Lu X."/>
            <person name="Zhang F."/>
            <person name="Jiang W."/>
            <person name="Ma Y."/>
            <person name="Chen M."/>
            <person name="Hao X."/>
            <person name="Li L."/>
            <person name="Tang Y."/>
            <person name="Lv G."/>
            <person name="Zhou Y."/>
            <person name="Sun X."/>
            <person name="Brodelius P.E."/>
            <person name="Rose J.K.C."/>
            <person name="Tang K."/>
        </authorList>
    </citation>
    <scope>NUCLEOTIDE SEQUENCE [LARGE SCALE GENOMIC DNA]</scope>
    <source>
        <strain evidence="2">cv. Huhao1</strain>
        <tissue evidence="1">Leaf</tissue>
    </source>
</reference>
<dbReference type="SUPFAM" id="SSF51621">
    <property type="entry name" value="Phosphoenolpyruvate/pyruvate domain"/>
    <property type="match status" value="1"/>
</dbReference>
<dbReference type="Gene3D" id="3.20.20.60">
    <property type="entry name" value="Phosphoenolpyruvate-binding domains"/>
    <property type="match status" value="1"/>
</dbReference>
<protein>
    <submittedName>
        <fullName evidence="1">Chain A, C3-type Pyruvate Phosphate Dikinase</fullName>
    </submittedName>
</protein>
<accession>A0A2U1QDK9</accession>
<dbReference type="STRING" id="35608.A0A2U1QDK9"/>
<dbReference type="Gene3D" id="3.50.30.10">
    <property type="entry name" value="Phosphohistidine domain"/>
    <property type="match status" value="1"/>
</dbReference>
<dbReference type="AlphaFoldDB" id="A0A2U1QDK9"/>
<sequence length="199" mass="21592">MALITQITKAKEFEDAYAYKNQVVATGSPASPCAAVGQVVFSPEDAETWHAQGKSAILSYLYTSGLLVEFKSIGDAYTIQMSNAVKVLIGYLVIREGEWISLGSTGEVILGKQPMAPPAMSSDLEAFMAWANQVRRLKASTIKMVIQCVSEIELDDAPNDGLAARNYGAQGTGLCRIEHMFFASDERIKAVGKMIMGHY</sequence>
<dbReference type="InterPro" id="IPR040442">
    <property type="entry name" value="Pyrv_kinase-like_dom_sf"/>
</dbReference>
<name>A0A2U1QDK9_ARTAN</name>
<dbReference type="InterPro" id="IPR015813">
    <property type="entry name" value="Pyrv/PenolPyrv_kinase-like_dom"/>
</dbReference>
<dbReference type="InterPro" id="IPR010121">
    <property type="entry name" value="Pyruvate_phosphate_dikinase"/>
</dbReference>
<evidence type="ECO:0000313" key="2">
    <source>
        <dbReference type="Proteomes" id="UP000245207"/>
    </source>
</evidence>
<keyword evidence="1" id="KW-0808">Transferase</keyword>
<proteinExistence type="predicted"/>
<dbReference type="PANTHER" id="PTHR22931">
    <property type="entry name" value="PHOSPHOENOLPYRUVATE DIKINASE-RELATED"/>
    <property type="match status" value="1"/>
</dbReference>
<dbReference type="GO" id="GO:0050242">
    <property type="term" value="F:pyruvate, phosphate dikinase activity"/>
    <property type="evidence" value="ECO:0007669"/>
    <property type="project" value="InterPro"/>
</dbReference>
<dbReference type="PANTHER" id="PTHR22931:SF9">
    <property type="entry name" value="PYRUVATE, PHOSPHATE DIKINASE 1, CHLOROPLASTIC"/>
    <property type="match status" value="1"/>
</dbReference>
<dbReference type="EMBL" id="PKPP01000199">
    <property type="protein sequence ID" value="PWA96095.1"/>
    <property type="molecule type" value="Genomic_DNA"/>
</dbReference>